<dbReference type="InterPro" id="IPR035987">
    <property type="entry name" value="Ribosomal_uS8_sf"/>
</dbReference>
<protein>
    <recommendedName>
        <fullName evidence="4">Small ribosomal subunit protein uS8</fullName>
    </recommendedName>
    <alternativeName>
        <fullName evidence="5">30S ribosomal protein S8</fullName>
    </alternativeName>
</protein>
<dbReference type="FunFam" id="3.30.1490.10:FF:000001">
    <property type="entry name" value="30S ribosomal protein S8"/>
    <property type="match status" value="1"/>
</dbReference>
<evidence type="ECO:0000256" key="6">
    <source>
        <dbReference type="RuleBase" id="RU003660"/>
    </source>
</evidence>
<organism evidence="7 8">
    <name type="scientific">Candidatus Kerfeldbacteria bacterium CG08_land_8_20_14_0_20_42_7</name>
    <dbReference type="NCBI Taxonomy" id="2014245"/>
    <lineage>
        <taxon>Bacteria</taxon>
        <taxon>Candidatus Kerfeldiibacteriota</taxon>
    </lineage>
</organism>
<name>A0A2H0YT89_9BACT</name>
<proteinExistence type="inferred from homology"/>
<dbReference type="PANTHER" id="PTHR11758">
    <property type="entry name" value="40S RIBOSOMAL PROTEIN S15A"/>
    <property type="match status" value="1"/>
</dbReference>
<dbReference type="Gene3D" id="3.30.1490.10">
    <property type="match status" value="1"/>
</dbReference>
<reference evidence="8" key="1">
    <citation type="submission" date="2017-09" db="EMBL/GenBank/DDBJ databases">
        <title>Depth-based differentiation of microbial function through sediment-hosted aquifers and enrichment of novel symbionts in the deep terrestrial subsurface.</title>
        <authorList>
            <person name="Probst A.J."/>
            <person name="Ladd B."/>
            <person name="Jarett J.K."/>
            <person name="Geller-Mcgrath D.E."/>
            <person name="Sieber C.M.K."/>
            <person name="Emerson J.B."/>
            <person name="Anantharaman K."/>
            <person name="Thomas B.C."/>
            <person name="Malmstrom R."/>
            <person name="Stieglmeier M."/>
            <person name="Klingl A."/>
            <person name="Woyke T."/>
            <person name="Ryan C.M."/>
            <person name="Banfield J.F."/>
        </authorList>
    </citation>
    <scope>NUCLEOTIDE SEQUENCE [LARGE SCALE GENOMIC DNA]</scope>
</reference>
<dbReference type="GO" id="GO:0005737">
    <property type="term" value="C:cytoplasm"/>
    <property type="evidence" value="ECO:0007669"/>
    <property type="project" value="UniProtKB-ARBA"/>
</dbReference>
<dbReference type="InterPro" id="IPR000630">
    <property type="entry name" value="Ribosomal_uS8"/>
</dbReference>
<dbReference type="AlphaFoldDB" id="A0A2H0YT89"/>
<accession>A0A2H0YT89</accession>
<evidence type="ECO:0000256" key="5">
    <source>
        <dbReference type="ARBA" id="ARBA00035525"/>
    </source>
</evidence>
<dbReference type="EMBL" id="PEXV01000069">
    <property type="protein sequence ID" value="PIS41646.1"/>
    <property type="molecule type" value="Genomic_DNA"/>
</dbReference>
<evidence type="ECO:0000313" key="8">
    <source>
        <dbReference type="Proteomes" id="UP000228711"/>
    </source>
</evidence>
<keyword evidence="2 6" id="KW-0689">Ribosomal protein</keyword>
<keyword evidence="3 6" id="KW-0687">Ribonucleoprotein</keyword>
<dbReference type="InterPro" id="IPR047863">
    <property type="entry name" value="Ribosomal_uS8_CS"/>
</dbReference>
<dbReference type="Gene3D" id="3.30.1370.30">
    <property type="match status" value="1"/>
</dbReference>
<dbReference type="Pfam" id="PF00410">
    <property type="entry name" value="Ribosomal_S8"/>
    <property type="match status" value="1"/>
</dbReference>
<dbReference type="Proteomes" id="UP000228711">
    <property type="component" value="Unassembled WGS sequence"/>
</dbReference>
<evidence type="ECO:0000256" key="1">
    <source>
        <dbReference type="ARBA" id="ARBA00006471"/>
    </source>
</evidence>
<comment type="similarity">
    <text evidence="1 6">Belongs to the universal ribosomal protein uS8 family.</text>
</comment>
<evidence type="ECO:0000256" key="4">
    <source>
        <dbReference type="ARBA" id="ARBA00035258"/>
    </source>
</evidence>
<dbReference type="GO" id="GO:0006412">
    <property type="term" value="P:translation"/>
    <property type="evidence" value="ECO:0007669"/>
    <property type="project" value="InterPro"/>
</dbReference>
<dbReference type="PROSITE" id="PS00053">
    <property type="entry name" value="RIBOSOMAL_S8"/>
    <property type="match status" value="1"/>
</dbReference>
<dbReference type="SUPFAM" id="SSF56047">
    <property type="entry name" value="Ribosomal protein S8"/>
    <property type="match status" value="1"/>
</dbReference>
<gene>
    <name evidence="7" type="primary">rpsH</name>
    <name evidence="7" type="ORF">COT25_01935</name>
</gene>
<dbReference type="GO" id="GO:0003735">
    <property type="term" value="F:structural constituent of ribosome"/>
    <property type="evidence" value="ECO:0007669"/>
    <property type="project" value="InterPro"/>
</dbReference>
<dbReference type="GO" id="GO:1990904">
    <property type="term" value="C:ribonucleoprotein complex"/>
    <property type="evidence" value="ECO:0007669"/>
    <property type="project" value="UniProtKB-KW"/>
</dbReference>
<dbReference type="GO" id="GO:0005840">
    <property type="term" value="C:ribosome"/>
    <property type="evidence" value="ECO:0007669"/>
    <property type="project" value="UniProtKB-KW"/>
</dbReference>
<sequence length="125" mass="14214">MDPIADMLTIIRNALLVNKYDVAVPNAKMKWFILQNMQELRLIDSVKKNEETNMIEFSIVQEDGQPVFENLKRLSTPGRRLYVGWKEIPRPSKNGVVLVSTSQGVMTGMLARKRHLGGELICEIS</sequence>
<evidence type="ECO:0000256" key="2">
    <source>
        <dbReference type="ARBA" id="ARBA00022980"/>
    </source>
</evidence>
<evidence type="ECO:0000313" key="7">
    <source>
        <dbReference type="EMBL" id="PIS41646.1"/>
    </source>
</evidence>
<evidence type="ECO:0000256" key="3">
    <source>
        <dbReference type="ARBA" id="ARBA00023274"/>
    </source>
</evidence>
<comment type="caution">
    <text evidence="7">The sequence shown here is derived from an EMBL/GenBank/DDBJ whole genome shotgun (WGS) entry which is preliminary data.</text>
</comment>